<dbReference type="EMBL" id="JARKIE010000130">
    <property type="protein sequence ID" value="KAJ7679577.1"/>
    <property type="molecule type" value="Genomic_DNA"/>
</dbReference>
<protein>
    <submittedName>
        <fullName evidence="4">NAD(P)-binding protein</fullName>
    </submittedName>
</protein>
<keyword evidence="2" id="KW-0521">NADP</keyword>
<gene>
    <name evidence="4" type="ORF">B0H17DRAFT_1161260</name>
</gene>
<proteinExistence type="inferred from homology"/>
<comment type="caution">
    <text evidence="4">The sequence shown here is derived from an EMBL/GenBank/DDBJ whole genome shotgun (WGS) entry which is preliminary data.</text>
</comment>
<keyword evidence="3" id="KW-0560">Oxidoreductase</keyword>
<reference evidence="4" key="1">
    <citation type="submission" date="2023-03" db="EMBL/GenBank/DDBJ databases">
        <title>Massive genome expansion in bonnet fungi (Mycena s.s.) driven by repeated elements and novel gene families across ecological guilds.</title>
        <authorList>
            <consortium name="Lawrence Berkeley National Laboratory"/>
            <person name="Harder C.B."/>
            <person name="Miyauchi S."/>
            <person name="Viragh M."/>
            <person name="Kuo A."/>
            <person name="Thoen E."/>
            <person name="Andreopoulos B."/>
            <person name="Lu D."/>
            <person name="Skrede I."/>
            <person name="Drula E."/>
            <person name="Henrissat B."/>
            <person name="Morin E."/>
            <person name="Kohler A."/>
            <person name="Barry K."/>
            <person name="LaButti K."/>
            <person name="Morin E."/>
            <person name="Salamov A."/>
            <person name="Lipzen A."/>
            <person name="Mereny Z."/>
            <person name="Hegedus B."/>
            <person name="Baldrian P."/>
            <person name="Stursova M."/>
            <person name="Weitz H."/>
            <person name="Taylor A."/>
            <person name="Grigoriev I.V."/>
            <person name="Nagy L.G."/>
            <person name="Martin F."/>
            <person name="Kauserud H."/>
        </authorList>
    </citation>
    <scope>NUCLEOTIDE SEQUENCE</scope>
    <source>
        <strain evidence="4">CBHHK067</strain>
    </source>
</reference>
<evidence type="ECO:0000256" key="2">
    <source>
        <dbReference type="ARBA" id="ARBA00022857"/>
    </source>
</evidence>
<dbReference type="PANTHER" id="PTHR24320:SF236">
    <property type="entry name" value="SHORT-CHAIN DEHYDROGENASE-RELATED"/>
    <property type="match status" value="1"/>
</dbReference>
<evidence type="ECO:0000313" key="4">
    <source>
        <dbReference type="EMBL" id="KAJ7679577.1"/>
    </source>
</evidence>
<sequence length="307" mass="33760">MSQSFPPKAKWWQKDIPDLTGKVIIVTGAKSGIGKETVKALLQHNAKVYLAARGREDSERVIKDLKKITGKEALFLELDLANLAGVRKAADEFLSKETELHVLFNNAGVMFPELDMLTKDGYDTQWGVHVLGAHLFTKILMPALIAGGQSSGDGKARIITTSSSGAYMEKDIHWDTFKPGKARTAYGKQGLYFQSKLAQVIWTIEIAKRYGDQNIIALSLNPGNLQTNLQRHQGAVTSFLLRAVLHPVDPYGPLTQLWGGTSADVLKGENGAFLAPWARYGPTPPGALEPGVGQKLWDYLEKEVEKY</sequence>
<name>A0AAD7G929_MYCRO</name>
<dbReference type="Gene3D" id="3.40.50.720">
    <property type="entry name" value="NAD(P)-binding Rossmann-like Domain"/>
    <property type="match status" value="1"/>
</dbReference>
<dbReference type="GO" id="GO:0016491">
    <property type="term" value="F:oxidoreductase activity"/>
    <property type="evidence" value="ECO:0007669"/>
    <property type="project" value="UniProtKB-KW"/>
</dbReference>
<dbReference type="InterPro" id="IPR036291">
    <property type="entry name" value="NAD(P)-bd_dom_sf"/>
</dbReference>
<evidence type="ECO:0000313" key="5">
    <source>
        <dbReference type="Proteomes" id="UP001221757"/>
    </source>
</evidence>
<dbReference type="PRINTS" id="PR00081">
    <property type="entry name" value="GDHRDH"/>
</dbReference>
<dbReference type="SUPFAM" id="SSF51735">
    <property type="entry name" value="NAD(P)-binding Rossmann-fold domains"/>
    <property type="match status" value="1"/>
</dbReference>
<accession>A0AAD7G929</accession>
<dbReference type="Pfam" id="PF00106">
    <property type="entry name" value="adh_short"/>
    <property type="match status" value="1"/>
</dbReference>
<dbReference type="AlphaFoldDB" id="A0AAD7G929"/>
<organism evidence="4 5">
    <name type="scientific">Mycena rosella</name>
    <name type="common">Pink bonnet</name>
    <name type="synonym">Agaricus rosellus</name>
    <dbReference type="NCBI Taxonomy" id="1033263"/>
    <lineage>
        <taxon>Eukaryota</taxon>
        <taxon>Fungi</taxon>
        <taxon>Dikarya</taxon>
        <taxon>Basidiomycota</taxon>
        <taxon>Agaricomycotina</taxon>
        <taxon>Agaricomycetes</taxon>
        <taxon>Agaricomycetidae</taxon>
        <taxon>Agaricales</taxon>
        <taxon>Marasmiineae</taxon>
        <taxon>Mycenaceae</taxon>
        <taxon>Mycena</taxon>
    </lineage>
</organism>
<comment type="similarity">
    <text evidence="1">Belongs to the short-chain dehydrogenases/reductases (SDR) family.</text>
</comment>
<dbReference type="InterPro" id="IPR002347">
    <property type="entry name" value="SDR_fam"/>
</dbReference>
<evidence type="ECO:0000256" key="3">
    <source>
        <dbReference type="ARBA" id="ARBA00023002"/>
    </source>
</evidence>
<dbReference type="Proteomes" id="UP001221757">
    <property type="component" value="Unassembled WGS sequence"/>
</dbReference>
<keyword evidence="5" id="KW-1185">Reference proteome</keyword>
<dbReference type="PANTHER" id="PTHR24320">
    <property type="entry name" value="RETINOL DEHYDROGENASE"/>
    <property type="match status" value="1"/>
</dbReference>
<evidence type="ECO:0000256" key="1">
    <source>
        <dbReference type="ARBA" id="ARBA00006484"/>
    </source>
</evidence>